<dbReference type="GO" id="GO:0007165">
    <property type="term" value="P:signal transduction"/>
    <property type="evidence" value="ECO:0007669"/>
    <property type="project" value="InterPro"/>
</dbReference>
<dbReference type="SMART" id="SM00176">
    <property type="entry name" value="RAN"/>
    <property type="match status" value="1"/>
</dbReference>
<dbReference type="PROSITE" id="PS51419">
    <property type="entry name" value="RAB"/>
    <property type="match status" value="1"/>
</dbReference>
<evidence type="ECO:0000313" key="4">
    <source>
        <dbReference type="EMBL" id="ABD65422.1"/>
    </source>
</evidence>
<dbReference type="GO" id="GO:0016020">
    <property type="term" value="C:membrane"/>
    <property type="evidence" value="ECO:0007669"/>
    <property type="project" value="InterPro"/>
</dbReference>
<reference evidence="4" key="1">
    <citation type="journal article" date="2007" name="J. Mol. Evol.">
        <title>Ras-like small GTPases form a large family of proteins in the marine sponge Suberites domuncula.</title>
        <authorList>
            <person name="Cetkovic H."/>
            <person name="Mikoc A."/>
            <person name="Muller W.E."/>
            <person name="Gamulin V."/>
        </authorList>
    </citation>
    <scope>NUCLEOTIDE SEQUENCE</scope>
</reference>
<dbReference type="Gene3D" id="3.40.50.300">
    <property type="entry name" value="P-loop containing nucleotide triphosphate hydrolases"/>
    <property type="match status" value="1"/>
</dbReference>
<evidence type="ECO:0000256" key="3">
    <source>
        <dbReference type="SAM" id="MobiDB-lite"/>
    </source>
</evidence>
<dbReference type="SMART" id="SM00175">
    <property type="entry name" value="RAB"/>
    <property type="match status" value="1"/>
</dbReference>
<dbReference type="SMART" id="SM00174">
    <property type="entry name" value="RHO"/>
    <property type="match status" value="1"/>
</dbReference>
<sequence>MSRDRPRSFSDSALSRGRLPSIQPTSKRKLTLCVVGSGGVGKSSLTVRYLQGQFPEYYDPTVEESYITQIEYGFDQHDVEIIDTAGQEEFMLFRDSSLAKGDAFLAIFAINSPESWYDVQKLRRKIIQENDDDETIPIVIIANKSDLDPEESRQVKIDEVLEYCKRCNCPLLETSAKTGLNVTESFRLLLDRISELRPSKFKDSILALPDEHHLNDRNKCVVS</sequence>
<dbReference type="AlphaFoldDB" id="A1XKQ9"/>
<dbReference type="PANTHER" id="PTHR24070">
    <property type="entry name" value="RAS, DI-RAS, AND RHEB FAMILY MEMBERS OF SMALL GTPASE SUPERFAMILY"/>
    <property type="match status" value="1"/>
</dbReference>
<dbReference type="Pfam" id="PF00071">
    <property type="entry name" value="Ras"/>
    <property type="match status" value="1"/>
</dbReference>
<dbReference type="PRINTS" id="PR00449">
    <property type="entry name" value="RASTRNSFRMNG"/>
</dbReference>
<keyword evidence="2" id="KW-0342">GTP-binding</keyword>
<dbReference type="InterPro" id="IPR020849">
    <property type="entry name" value="Small_GTPase_Ras-type"/>
</dbReference>
<evidence type="ECO:0000256" key="2">
    <source>
        <dbReference type="ARBA" id="ARBA00023134"/>
    </source>
</evidence>
<evidence type="ECO:0000256" key="1">
    <source>
        <dbReference type="ARBA" id="ARBA00022741"/>
    </source>
</evidence>
<dbReference type="BRENDA" id="3.6.5.2">
    <property type="organism ID" value="7896"/>
</dbReference>
<accession>A1XKQ9</accession>
<keyword evidence="1" id="KW-0547">Nucleotide-binding</keyword>
<dbReference type="SUPFAM" id="SSF52540">
    <property type="entry name" value="P-loop containing nucleoside triphosphate hydrolases"/>
    <property type="match status" value="1"/>
</dbReference>
<dbReference type="SMART" id="SM00173">
    <property type="entry name" value="RAS"/>
    <property type="match status" value="1"/>
</dbReference>
<name>A1XKQ9_SUBDO</name>
<dbReference type="NCBIfam" id="TIGR00231">
    <property type="entry name" value="small_GTP"/>
    <property type="match status" value="1"/>
</dbReference>
<dbReference type="InterPro" id="IPR005225">
    <property type="entry name" value="Small_GTP-bd"/>
</dbReference>
<feature type="region of interest" description="Disordered" evidence="3">
    <location>
        <begin position="1"/>
        <end position="20"/>
    </location>
</feature>
<organism evidence="4">
    <name type="scientific">Suberites domuncula</name>
    <name type="common">Sponge</name>
    <dbReference type="NCBI Taxonomy" id="55567"/>
    <lineage>
        <taxon>Eukaryota</taxon>
        <taxon>Metazoa</taxon>
        <taxon>Porifera</taxon>
        <taxon>Demospongiae</taxon>
        <taxon>Heteroscleromorpha</taxon>
        <taxon>Suberitida</taxon>
        <taxon>Suberitidae</taxon>
        <taxon>Suberites</taxon>
    </lineage>
</organism>
<protein>
    <submittedName>
        <fullName evidence="4">Rap1-like</fullName>
    </submittedName>
</protein>
<dbReference type="InterPro" id="IPR001806">
    <property type="entry name" value="Small_GTPase"/>
</dbReference>
<dbReference type="InterPro" id="IPR027417">
    <property type="entry name" value="P-loop_NTPase"/>
</dbReference>
<dbReference type="PROSITE" id="PS51421">
    <property type="entry name" value="RAS"/>
    <property type="match status" value="1"/>
</dbReference>
<dbReference type="GO" id="GO:0003924">
    <property type="term" value="F:GTPase activity"/>
    <property type="evidence" value="ECO:0007669"/>
    <property type="project" value="InterPro"/>
</dbReference>
<dbReference type="EMBL" id="DQ414549">
    <property type="protein sequence ID" value="ABD65422.1"/>
    <property type="molecule type" value="Genomic_DNA"/>
</dbReference>
<dbReference type="GO" id="GO:0005525">
    <property type="term" value="F:GTP binding"/>
    <property type="evidence" value="ECO:0007669"/>
    <property type="project" value="UniProtKB-KW"/>
</dbReference>
<proteinExistence type="predicted"/>
<dbReference type="PROSITE" id="PS51420">
    <property type="entry name" value="RHO"/>
    <property type="match status" value="1"/>
</dbReference>